<name>A0ABR4YQE6_9MYCO</name>
<dbReference type="RefSeq" id="WP_039323401.1">
    <property type="nucleotide sequence ID" value="NZ_JTLZ01000009.1"/>
</dbReference>
<dbReference type="InterPro" id="IPR029068">
    <property type="entry name" value="Glyas_Bleomycin-R_OHBP_Dase"/>
</dbReference>
<evidence type="ECO:0008006" key="3">
    <source>
        <dbReference type="Google" id="ProtNLM"/>
    </source>
</evidence>
<accession>A0ABR4YQE6</accession>
<dbReference type="SUPFAM" id="SSF54593">
    <property type="entry name" value="Glyoxalase/Bleomycin resistance protein/Dihydroxybiphenyl dioxygenase"/>
    <property type="match status" value="1"/>
</dbReference>
<dbReference type="Gene3D" id="3.10.180.10">
    <property type="entry name" value="2,3-Dihydroxybiphenyl 1,2-Dioxygenase, domain 1"/>
    <property type="match status" value="1"/>
</dbReference>
<keyword evidence="2" id="KW-1185">Reference proteome</keyword>
<evidence type="ECO:0000313" key="1">
    <source>
        <dbReference type="EMBL" id="KHO22416.1"/>
    </source>
</evidence>
<sequence length="236" mass="25806">MVPTTIPLLPCTAPGPTIEFYRALGFDTSDQQTKPYLHLAFTLSGIELHFKEPAPGLNAADELSGGCLVMVDEVAGHHAAFTAGLRAHYGRLPVTGLPRIRRLRPRQSRFCLYDPSGNCVVFIRRDEAEITYGGSRSLSGLAKALDNVAIFRDFKEDDVLAARALDTALRRYRDSAPRIDLARALADRIELAIALGDDETADSVRAELDSMMLTPAEGDAVALELQAITDLQRWLA</sequence>
<dbReference type="EMBL" id="JTLZ01000009">
    <property type="protein sequence ID" value="KHO22416.1"/>
    <property type="molecule type" value="Genomic_DNA"/>
</dbReference>
<proteinExistence type="predicted"/>
<organism evidence="1 2">
    <name type="scientific">Mycolicibacterium setense</name>
    <dbReference type="NCBI Taxonomy" id="431269"/>
    <lineage>
        <taxon>Bacteria</taxon>
        <taxon>Bacillati</taxon>
        <taxon>Actinomycetota</taxon>
        <taxon>Actinomycetes</taxon>
        <taxon>Mycobacteriales</taxon>
        <taxon>Mycobacteriaceae</taxon>
        <taxon>Mycolicibacterium</taxon>
    </lineage>
</organism>
<protein>
    <recommendedName>
        <fullName evidence="3">Glyoxalase</fullName>
    </recommendedName>
</protein>
<reference evidence="1 2" key="1">
    <citation type="submission" date="2014-11" db="EMBL/GenBank/DDBJ databases">
        <title>Mycobacterium setense Manresensis Genome.</title>
        <authorList>
            <person name="Rech G."/>
            <person name="Sumoy L."/>
        </authorList>
    </citation>
    <scope>NUCLEOTIDE SEQUENCE [LARGE SCALE GENOMIC DNA]</scope>
    <source>
        <strain evidence="1 2">Manresensis</strain>
    </source>
</reference>
<gene>
    <name evidence="1" type="ORF">QQ44_19025</name>
</gene>
<comment type="caution">
    <text evidence="1">The sequence shown here is derived from an EMBL/GenBank/DDBJ whole genome shotgun (WGS) entry which is preliminary data.</text>
</comment>
<evidence type="ECO:0000313" key="2">
    <source>
        <dbReference type="Proteomes" id="UP000031004"/>
    </source>
</evidence>
<dbReference type="Proteomes" id="UP000031004">
    <property type="component" value="Unassembled WGS sequence"/>
</dbReference>